<dbReference type="Proteomes" id="UP000317977">
    <property type="component" value="Unassembled WGS sequence"/>
</dbReference>
<keyword evidence="1 2" id="KW-0732">Signal</keyword>
<protein>
    <submittedName>
        <fullName evidence="4">Alpha/beta hydrolase family protein</fullName>
    </submittedName>
</protein>
<evidence type="ECO:0000256" key="1">
    <source>
        <dbReference type="ARBA" id="ARBA00022729"/>
    </source>
</evidence>
<sequence length="255" mass="28070" precursor="true">MKLLLSLLVALLASHVGNQDSAAQGFAKTPYQDLIQGRFMHAEEPLAENGLPLWIHGDKKIATGRKLYPLLVVLHGRRNNAKPGEEFTPQAIAKPWTTATKQQQNPCFVVQPYYPPKGGWEKIPEQLDATVAHLMKHLPIDPQRVYLMGFSNGAQGTFQTLARDPDRYAAAITVSGPVDPKSVVGKIKAPIRGWVGENDHDLNKNKRCIALAKELKDSGVDIEMVVVKGAGHACHGVPTGDPKVHQWLFSQKRTK</sequence>
<accession>A0A5C6F9J9</accession>
<comment type="caution">
    <text evidence="4">The sequence shown here is derived from an EMBL/GenBank/DDBJ whole genome shotgun (WGS) entry which is preliminary data.</text>
</comment>
<evidence type="ECO:0000259" key="3">
    <source>
        <dbReference type="Pfam" id="PF01738"/>
    </source>
</evidence>
<feature type="domain" description="Dienelactone hydrolase" evidence="3">
    <location>
        <begin position="121"/>
        <end position="233"/>
    </location>
</feature>
<dbReference type="AlphaFoldDB" id="A0A5C6F9J9"/>
<organism evidence="4 5">
    <name type="scientific">Rubripirellula reticaptiva</name>
    <dbReference type="NCBI Taxonomy" id="2528013"/>
    <lineage>
        <taxon>Bacteria</taxon>
        <taxon>Pseudomonadati</taxon>
        <taxon>Planctomycetota</taxon>
        <taxon>Planctomycetia</taxon>
        <taxon>Pirellulales</taxon>
        <taxon>Pirellulaceae</taxon>
        <taxon>Rubripirellula</taxon>
    </lineage>
</organism>
<dbReference type="RefSeq" id="WP_146532437.1">
    <property type="nucleotide sequence ID" value="NZ_SJPX01000001.1"/>
</dbReference>
<reference evidence="4 5" key="1">
    <citation type="submission" date="2019-02" db="EMBL/GenBank/DDBJ databases">
        <title>Deep-cultivation of Planctomycetes and their phenomic and genomic characterization uncovers novel biology.</title>
        <authorList>
            <person name="Wiegand S."/>
            <person name="Jogler M."/>
            <person name="Boedeker C."/>
            <person name="Pinto D."/>
            <person name="Vollmers J."/>
            <person name="Rivas-Marin E."/>
            <person name="Kohn T."/>
            <person name="Peeters S.H."/>
            <person name="Heuer A."/>
            <person name="Rast P."/>
            <person name="Oberbeckmann S."/>
            <person name="Bunk B."/>
            <person name="Jeske O."/>
            <person name="Meyerdierks A."/>
            <person name="Storesund J.E."/>
            <person name="Kallscheuer N."/>
            <person name="Luecker S."/>
            <person name="Lage O.M."/>
            <person name="Pohl T."/>
            <person name="Merkel B.J."/>
            <person name="Hornburger P."/>
            <person name="Mueller R.-W."/>
            <person name="Bruemmer F."/>
            <person name="Labrenz M."/>
            <person name="Spormann A.M."/>
            <person name="Op Den Camp H."/>
            <person name="Overmann J."/>
            <person name="Amann R."/>
            <person name="Jetten M.S.M."/>
            <person name="Mascher T."/>
            <person name="Medema M.H."/>
            <person name="Devos D.P."/>
            <person name="Kaster A.-K."/>
            <person name="Ovreas L."/>
            <person name="Rohde M."/>
            <person name="Galperin M.Y."/>
            <person name="Jogler C."/>
        </authorList>
    </citation>
    <scope>NUCLEOTIDE SEQUENCE [LARGE SCALE GENOMIC DNA]</scope>
    <source>
        <strain evidence="4 5">Poly59</strain>
    </source>
</reference>
<keyword evidence="5" id="KW-1185">Reference proteome</keyword>
<keyword evidence="4" id="KW-0378">Hydrolase</keyword>
<dbReference type="InterPro" id="IPR029058">
    <property type="entry name" value="AB_hydrolase_fold"/>
</dbReference>
<dbReference type="Gene3D" id="3.40.50.1820">
    <property type="entry name" value="alpha/beta hydrolase"/>
    <property type="match status" value="1"/>
</dbReference>
<evidence type="ECO:0000313" key="4">
    <source>
        <dbReference type="EMBL" id="TWU57552.1"/>
    </source>
</evidence>
<dbReference type="PANTHER" id="PTHR43037:SF1">
    <property type="entry name" value="BLL1128 PROTEIN"/>
    <property type="match status" value="1"/>
</dbReference>
<dbReference type="OrthoDB" id="9764953at2"/>
<dbReference type="InterPro" id="IPR050955">
    <property type="entry name" value="Plant_Biomass_Hydrol_Est"/>
</dbReference>
<feature type="chain" id="PRO_5022691185" evidence="2">
    <location>
        <begin position="23"/>
        <end position="255"/>
    </location>
</feature>
<gene>
    <name evidence="4" type="ORF">Poly59_04590</name>
</gene>
<dbReference type="PANTHER" id="PTHR43037">
    <property type="entry name" value="UNNAMED PRODUCT-RELATED"/>
    <property type="match status" value="1"/>
</dbReference>
<dbReference type="GO" id="GO:0016787">
    <property type="term" value="F:hydrolase activity"/>
    <property type="evidence" value="ECO:0007669"/>
    <property type="project" value="UniProtKB-KW"/>
</dbReference>
<dbReference type="SUPFAM" id="SSF53474">
    <property type="entry name" value="alpha/beta-Hydrolases"/>
    <property type="match status" value="1"/>
</dbReference>
<evidence type="ECO:0000256" key="2">
    <source>
        <dbReference type="SAM" id="SignalP"/>
    </source>
</evidence>
<dbReference type="Pfam" id="PF01738">
    <property type="entry name" value="DLH"/>
    <property type="match status" value="1"/>
</dbReference>
<evidence type="ECO:0000313" key="5">
    <source>
        <dbReference type="Proteomes" id="UP000317977"/>
    </source>
</evidence>
<dbReference type="InterPro" id="IPR002925">
    <property type="entry name" value="Dienelactn_hydro"/>
</dbReference>
<feature type="signal peptide" evidence="2">
    <location>
        <begin position="1"/>
        <end position="22"/>
    </location>
</feature>
<proteinExistence type="predicted"/>
<name>A0A5C6F9J9_9BACT</name>
<dbReference type="EMBL" id="SJPX01000001">
    <property type="protein sequence ID" value="TWU57552.1"/>
    <property type="molecule type" value="Genomic_DNA"/>
</dbReference>